<accession>A0A136IU05</accession>
<protein>
    <submittedName>
        <fullName evidence="1">Uncharacterized protein</fullName>
    </submittedName>
</protein>
<dbReference type="InParanoid" id="A0A136IU05"/>
<keyword evidence="2" id="KW-1185">Reference proteome</keyword>
<dbReference type="EMBL" id="KQ964258">
    <property type="protein sequence ID" value="KXJ88432.1"/>
    <property type="molecule type" value="Genomic_DNA"/>
</dbReference>
<evidence type="ECO:0000313" key="1">
    <source>
        <dbReference type="EMBL" id="KXJ88432.1"/>
    </source>
</evidence>
<dbReference type="OrthoDB" id="4879928at2759"/>
<gene>
    <name evidence="1" type="ORF">Micbo1qcDRAFT_207166</name>
</gene>
<proteinExistence type="predicted"/>
<organism evidence="1 2">
    <name type="scientific">Microdochium bolleyi</name>
    <dbReference type="NCBI Taxonomy" id="196109"/>
    <lineage>
        <taxon>Eukaryota</taxon>
        <taxon>Fungi</taxon>
        <taxon>Dikarya</taxon>
        <taxon>Ascomycota</taxon>
        <taxon>Pezizomycotina</taxon>
        <taxon>Sordariomycetes</taxon>
        <taxon>Xylariomycetidae</taxon>
        <taxon>Xylariales</taxon>
        <taxon>Microdochiaceae</taxon>
        <taxon>Microdochium</taxon>
    </lineage>
</organism>
<dbReference type="Proteomes" id="UP000070501">
    <property type="component" value="Unassembled WGS sequence"/>
</dbReference>
<name>A0A136IU05_9PEZI</name>
<sequence length="347" mass="38227">MASPAQQQLLQSLDHVSFSNQVSGEPLDLRVSFAATTQTGRRGSYRVAASNTPPRVDNIEDLTRVVNATTADLAIESNIAPMPVTVNVLSANMTKEKEDLHTHLTSANSIAHLYTGILLVNQIVKDGAGGELWNVNESDEAIVALANTSNAAYRAMLGPLMGLYNIKNTTASTYNKTMKRSQIHGKFLEEFLGDYGLLPTQLDVLDGVLTDYVKAVGRIPVTPEEQSTVDQVFRINQVTKTNITGDDRYPIWVLTPQTRLVHLKVNIKTWAHAVQRKAMRKKDGGGQSAKDEDVKVAMDITIVDAVLNVEEFMRHRDKFEDIVQTLTGKDLFSFGELLSSQGVVSRF</sequence>
<dbReference type="AlphaFoldDB" id="A0A136IU05"/>
<reference evidence="2" key="1">
    <citation type="submission" date="2016-02" db="EMBL/GenBank/DDBJ databases">
        <title>Draft genome sequence of Microdochium bolleyi, a fungal endophyte of beachgrass.</title>
        <authorList>
            <consortium name="DOE Joint Genome Institute"/>
            <person name="David A.S."/>
            <person name="May G."/>
            <person name="Haridas S."/>
            <person name="Lim J."/>
            <person name="Wang M."/>
            <person name="Labutti K."/>
            <person name="Lipzen A."/>
            <person name="Barry K."/>
            <person name="Grigoriev I.V."/>
        </authorList>
    </citation>
    <scope>NUCLEOTIDE SEQUENCE [LARGE SCALE GENOMIC DNA]</scope>
    <source>
        <strain evidence="2">J235TASD1</strain>
    </source>
</reference>
<evidence type="ECO:0000313" key="2">
    <source>
        <dbReference type="Proteomes" id="UP000070501"/>
    </source>
</evidence>